<evidence type="ECO:0000256" key="1">
    <source>
        <dbReference type="ARBA" id="ARBA00007387"/>
    </source>
</evidence>
<comment type="similarity">
    <text evidence="1">Belongs to the TMEM53 family.</text>
</comment>
<reference evidence="7 8" key="1">
    <citation type="journal article" date="2008" name="Science">
        <title>The Physcomitrella genome reveals evolutionary insights into the conquest of land by plants.</title>
        <authorList>
            <person name="Rensing S."/>
            <person name="Lang D."/>
            <person name="Zimmer A."/>
            <person name="Terry A."/>
            <person name="Salamov A."/>
            <person name="Shapiro H."/>
            <person name="Nishiyama T."/>
            <person name="Perroud P.-F."/>
            <person name="Lindquist E."/>
            <person name="Kamisugi Y."/>
            <person name="Tanahashi T."/>
            <person name="Sakakibara K."/>
            <person name="Fujita T."/>
            <person name="Oishi K."/>
            <person name="Shin-I T."/>
            <person name="Kuroki Y."/>
            <person name="Toyoda A."/>
            <person name="Suzuki Y."/>
            <person name="Hashimoto A."/>
            <person name="Yamaguchi K."/>
            <person name="Sugano A."/>
            <person name="Kohara Y."/>
            <person name="Fujiyama A."/>
            <person name="Anterola A."/>
            <person name="Aoki S."/>
            <person name="Ashton N."/>
            <person name="Barbazuk W.B."/>
            <person name="Barker E."/>
            <person name="Bennetzen J."/>
            <person name="Bezanilla M."/>
            <person name="Blankenship R."/>
            <person name="Cho S.H."/>
            <person name="Dutcher S."/>
            <person name="Estelle M."/>
            <person name="Fawcett J.A."/>
            <person name="Gundlach H."/>
            <person name="Hanada K."/>
            <person name="Heyl A."/>
            <person name="Hicks K.A."/>
            <person name="Hugh J."/>
            <person name="Lohr M."/>
            <person name="Mayer K."/>
            <person name="Melkozernov A."/>
            <person name="Murata T."/>
            <person name="Nelson D."/>
            <person name="Pils B."/>
            <person name="Prigge M."/>
            <person name="Reiss B."/>
            <person name="Renner T."/>
            <person name="Rombauts S."/>
            <person name="Rushton P."/>
            <person name="Sanderfoot A."/>
            <person name="Schween G."/>
            <person name="Shiu S.-H."/>
            <person name="Stueber K."/>
            <person name="Theodoulou F.L."/>
            <person name="Tu H."/>
            <person name="Van de Peer Y."/>
            <person name="Verrier P.J."/>
            <person name="Waters E."/>
            <person name="Wood A."/>
            <person name="Yang L."/>
            <person name="Cove D."/>
            <person name="Cuming A."/>
            <person name="Hasebe M."/>
            <person name="Lucas S."/>
            <person name="Mishler D.B."/>
            <person name="Reski R."/>
            <person name="Grigoriev I."/>
            <person name="Quatrano R.S."/>
            <person name="Boore J.L."/>
        </authorList>
    </citation>
    <scope>NUCLEOTIDE SEQUENCE [LARGE SCALE GENOMIC DNA]</scope>
    <source>
        <strain evidence="7 8">cv. Gransden 2004</strain>
    </source>
</reference>
<dbReference type="Proteomes" id="UP000006727">
    <property type="component" value="Chromosome 23"/>
</dbReference>
<dbReference type="FunCoup" id="A0A7I4CJP7">
    <property type="interactions" value="1159"/>
</dbReference>
<evidence type="ECO:0008006" key="9">
    <source>
        <dbReference type="Google" id="ProtNLM"/>
    </source>
</evidence>
<organism evidence="7 8">
    <name type="scientific">Physcomitrium patens</name>
    <name type="common">Spreading-leaved earth moss</name>
    <name type="synonym">Physcomitrella patens</name>
    <dbReference type="NCBI Taxonomy" id="3218"/>
    <lineage>
        <taxon>Eukaryota</taxon>
        <taxon>Viridiplantae</taxon>
        <taxon>Streptophyta</taxon>
        <taxon>Embryophyta</taxon>
        <taxon>Bryophyta</taxon>
        <taxon>Bryophytina</taxon>
        <taxon>Bryopsida</taxon>
        <taxon>Funariidae</taxon>
        <taxon>Funariales</taxon>
        <taxon>Funariaceae</taxon>
        <taxon>Physcomitrium</taxon>
    </lineage>
</organism>
<dbReference type="SUPFAM" id="SSF53474">
    <property type="entry name" value="alpha/beta-Hydrolases"/>
    <property type="match status" value="1"/>
</dbReference>
<evidence type="ECO:0000256" key="5">
    <source>
        <dbReference type="ARBA" id="ARBA00023242"/>
    </source>
</evidence>
<gene>
    <name evidence="7" type="primary">LOC112276120</name>
</gene>
<evidence type="ECO:0000256" key="6">
    <source>
        <dbReference type="ARBA" id="ARBA00034303"/>
    </source>
</evidence>
<dbReference type="EnsemblPlants" id="Pp3c23_5980V3.2">
    <property type="protein sequence ID" value="Pp3c23_5980V3.2"/>
    <property type="gene ID" value="Pp3c23_5980"/>
</dbReference>
<keyword evidence="4" id="KW-0472">Membrane</keyword>
<keyword evidence="8" id="KW-1185">Reference proteome</keyword>
<evidence type="ECO:0000313" key="7">
    <source>
        <dbReference type="EnsemblPlants" id="Pp3c23_5980V3.2"/>
    </source>
</evidence>
<dbReference type="GO" id="GO:0005640">
    <property type="term" value="C:nuclear outer membrane"/>
    <property type="evidence" value="ECO:0007669"/>
    <property type="project" value="UniProtKB-SubCell"/>
</dbReference>
<accession>A0A7I4CJP7</accession>
<dbReference type="PANTHER" id="PTHR12265">
    <property type="entry name" value="TRANSMEMBRANE PROTEIN 53"/>
    <property type="match status" value="1"/>
</dbReference>
<dbReference type="AlphaFoldDB" id="A0A7I4CJP7"/>
<evidence type="ECO:0000256" key="2">
    <source>
        <dbReference type="ARBA" id="ARBA00022692"/>
    </source>
</evidence>
<name>A0A7I4CJP7_PHYPA</name>
<keyword evidence="3" id="KW-1133">Transmembrane helix</keyword>
<dbReference type="Pfam" id="PF05705">
    <property type="entry name" value="DUF829"/>
    <property type="match status" value="1"/>
</dbReference>
<reference evidence="7" key="3">
    <citation type="submission" date="2020-12" db="UniProtKB">
        <authorList>
            <consortium name="EnsemblPlants"/>
        </authorList>
    </citation>
    <scope>IDENTIFICATION</scope>
</reference>
<sequence length="585" mass="62729">MGGGAGARIVHGSIAAGAAILAAASATVNIPDKLHLKATPILYYAVPMSMPLPPLSAPLGSCGCGDGASFSVSMPQVLPPKGCAAQLLPSASSVSPPRAFAGPGGDSSSARSPFASSSFSLAQGASGVSSLLASSRRVLSHLSPVYLATSVVPPSSATHSALFPSMTAATPPSLVPFSFSAPGLYSTPVTQKLISARIQGWKQSENSVYSSTLPCYSLDEQYIAQTGSSTYLESLLSTLVSVQFPRPNNFSTQPSESLHTWHVPTNENSKLGNRDGLEDARVKRPVLTVVLLGWLGAQQKHLKKYAEWYNARGIHAVTFLIPMTDILSFKVEKNAEEHVNSLARHLSQWLSDQGEHADIEGDKQLMFHTFSNTGWLTYGIILEKMQEQGHFLEKIAGCVVDSAPVADPDPQYLGCLNKQVWASGFSAALLKKRSSATQPGFSNREVEEGITVEASSQGTIVNSEAKRANGLEIAVLPLLEAFFSLFLKLPAIDQRLSQVVNVLQKKQPACPQLYIYSTADKVIPVKAVEAFIEEQRKSGRVVRACNLQSSPHVDHFRSHPQVYSEQLSNFLKEVLPSAQVHADAR</sequence>
<evidence type="ECO:0000313" key="8">
    <source>
        <dbReference type="Proteomes" id="UP000006727"/>
    </source>
</evidence>
<dbReference type="PANTHER" id="PTHR12265:SF30">
    <property type="entry name" value="TRANSMEMBRANE PROTEIN 53"/>
    <property type="match status" value="1"/>
</dbReference>
<keyword evidence="2" id="KW-0812">Transmembrane</keyword>
<proteinExistence type="inferred from homology"/>
<evidence type="ECO:0000256" key="4">
    <source>
        <dbReference type="ARBA" id="ARBA00023136"/>
    </source>
</evidence>
<dbReference type="InterPro" id="IPR008547">
    <property type="entry name" value="DUF829_TMEM53"/>
</dbReference>
<dbReference type="InParanoid" id="A0A7I4CJP7"/>
<protein>
    <recommendedName>
        <fullName evidence="9">Transmembrane protein 53</fullName>
    </recommendedName>
</protein>
<dbReference type="Gramene" id="Pp3c23_5980V3.2">
    <property type="protein sequence ID" value="Pp3c23_5980V3.2"/>
    <property type="gene ID" value="Pp3c23_5980"/>
</dbReference>
<reference evidence="7 8" key="2">
    <citation type="journal article" date="2018" name="Plant J.">
        <title>The Physcomitrella patens chromosome-scale assembly reveals moss genome structure and evolution.</title>
        <authorList>
            <person name="Lang D."/>
            <person name="Ullrich K.K."/>
            <person name="Murat F."/>
            <person name="Fuchs J."/>
            <person name="Jenkins J."/>
            <person name="Haas F.B."/>
            <person name="Piednoel M."/>
            <person name="Gundlach H."/>
            <person name="Van Bel M."/>
            <person name="Meyberg R."/>
            <person name="Vives C."/>
            <person name="Morata J."/>
            <person name="Symeonidi A."/>
            <person name="Hiss M."/>
            <person name="Muchero W."/>
            <person name="Kamisugi Y."/>
            <person name="Saleh O."/>
            <person name="Blanc G."/>
            <person name="Decker E.L."/>
            <person name="van Gessel N."/>
            <person name="Grimwood J."/>
            <person name="Hayes R.D."/>
            <person name="Graham S.W."/>
            <person name="Gunter L.E."/>
            <person name="McDaniel S.F."/>
            <person name="Hoernstein S.N.W."/>
            <person name="Larsson A."/>
            <person name="Li F.W."/>
            <person name="Perroud P.F."/>
            <person name="Phillips J."/>
            <person name="Ranjan P."/>
            <person name="Rokshar D.S."/>
            <person name="Rothfels C.J."/>
            <person name="Schneider L."/>
            <person name="Shu S."/>
            <person name="Stevenson D.W."/>
            <person name="Thummler F."/>
            <person name="Tillich M."/>
            <person name="Villarreal Aguilar J.C."/>
            <person name="Widiez T."/>
            <person name="Wong G.K."/>
            <person name="Wymore A."/>
            <person name="Zhang Y."/>
            <person name="Zimmer A.D."/>
            <person name="Quatrano R.S."/>
            <person name="Mayer K.F.X."/>
            <person name="Goodstein D."/>
            <person name="Casacuberta J.M."/>
            <person name="Vandepoele K."/>
            <person name="Reski R."/>
            <person name="Cuming A.C."/>
            <person name="Tuskan G.A."/>
            <person name="Maumus F."/>
            <person name="Salse J."/>
            <person name="Schmutz J."/>
            <person name="Rensing S.A."/>
        </authorList>
    </citation>
    <scope>NUCLEOTIDE SEQUENCE [LARGE SCALE GENOMIC DNA]</scope>
    <source>
        <strain evidence="7 8">cv. Gransden 2004</strain>
    </source>
</reference>
<dbReference type="EMBL" id="ABEU02000023">
    <property type="status" value="NOT_ANNOTATED_CDS"/>
    <property type="molecule type" value="Genomic_DNA"/>
</dbReference>
<keyword evidence="5" id="KW-0539">Nucleus</keyword>
<dbReference type="InterPro" id="IPR029058">
    <property type="entry name" value="AB_hydrolase_fold"/>
</dbReference>
<evidence type="ECO:0000256" key="3">
    <source>
        <dbReference type="ARBA" id="ARBA00022989"/>
    </source>
</evidence>
<comment type="subcellular location">
    <subcellularLocation>
        <location evidence="6">Nucleus outer membrane</location>
        <topology evidence="6">Single-pass membrane protein</topology>
    </subcellularLocation>
</comment>